<dbReference type="GO" id="GO:0003700">
    <property type="term" value="F:DNA-binding transcription factor activity"/>
    <property type="evidence" value="ECO:0007669"/>
    <property type="project" value="InterPro"/>
</dbReference>
<dbReference type="Proteomes" id="UP000256645">
    <property type="component" value="Unassembled WGS sequence"/>
</dbReference>
<keyword evidence="5" id="KW-1185">Reference proteome</keyword>
<protein>
    <recommendedName>
        <fullName evidence="3">BZIP domain-containing protein</fullName>
    </recommendedName>
</protein>
<dbReference type="PROSITE" id="PS50217">
    <property type="entry name" value="BZIP"/>
    <property type="match status" value="1"/>
</dbReference>
<feature type="coiled-coil region" evidence="1">
    <location>
        <begin position="182"/>
        <end position="209"/>
    </location>
</feature>
<evidence type="ECO:0000256" key="2">
    <source>
        <dbReference type="SAM" id="MobiDB-lite"/>
    </source>
</evidence>
<feature type="domain" description="BZIP" evidence="3">
    <location>
        <begin position="154"/>
        <end position="210"/>
    </location>
</feature>
<dbReference type="Gene3D" id="1.20.5.170">
    <property type="match status" value="1"/>
</dbReference>
<comment type="caution">
    <text evidence="4">The sequence shown here is derived from an EMBL/GenBank/DDBJ whole genome shotgun (WGS) entry which is preliminary data.</text>
</comment>
<dbReference type="SUPFAM" id="SSF57959">
    <property type="entry name" value="Leucine zipper domain"/>
    <property type="match status" value="1"/>
</dbReference>
<evidence type="ECO:0000259" key="3">
    <source>
        <dbReference type="PROSITE" id="PS50217"/>
    </source>
</evidence>
<keyword evidence="1" id="KW-0175">Coiled coil</keyword>
<evidence type="ECO:0000313" key="4">
    <source>
        <dbReference type="EMBL" id="RDW70945.1"/>
    </source>
</evidence>
<accession>A0A3D8RAA0</accession>
<organism evidence="4 5">
    <name type="scientific">Coleophoma cylindrospora</name>
    <dbReference type="NCBI Taxonomy" id="1849047"/>
    <lineage>
        <taxon>Eukaryota</taxon>
        <taxon>Fungi</taxon>
        <taxon>Dikarya</taxon>
        <taxon>Ascomycota</taxon>
        <taxon>Pezizomycotina</taxon>
        <taxon>Leotiomycetes</taxon>
        <taxon>Helotiales</taxon>
        <taxon>Dermateaceae</taxon>
        <taxon>Coleophoma</taxon>
    </lineage>
</organism>
<dbReference type="PROSITE" id="PS00036">
    <property type="entry name" value="BZIP_BASIC"/>
    <property type="match status" value="1"/>
</dbReference>
<proteinExistence type="predicted"/>
<feature type="region of interest" description="Disordered" evidence="2">
    <location>
        <begin position="94"/>
        <end position="114"/>
    </location>
</feature>
<dbReference type="STRING" id="1849047.A0A3D8RAA0"/>
<dbReference type="InterPro" id="IPR046347">
    <property type="entry name" value="bZIP_sf"/>
</dbReference>
<dbReference type="Pfam" id="PF07716">
    <property type="entry name" value="bZIP_2"/>
    <property type="match status" value="1"/>
</dbReference>
<dbReference type="AlphaFoldDB" id="A0A3D8RAA0"/>
<sequence>MIFNGRSIPNLSQYTATLNQVVPPDDRVNDELEFCSQFFDFNLGQDVDLQPTFDGSLVQAVAEAAFDMKSWNFKSGNDSIPEFDFFANTLQQDLSDKLDPPHNPNQINNPNSLKRSITASDLESPSFSGTEQLADMLYLNDELEKAIRGAAFIQNKRWRNKAASSRFRTKQKQYMEQLDRFTKEMRDKEAILERRLEELESENEWLKRLIPEGMDNDGDVIASYKKDDDTIAGNNSASKDDNATQVISILFSAPIEHLDLFDEMESQPLVLQ</sequence>
<evidence type="ECO:0000256" key="1">
    <source>
        <dbReference type="SAM" id="Coils"/>
    </source>
</evidence>
<dbReference type="InterPro" id="IPR004827">
    <property type="entry name" value="bZIP"/>
</dbReference>
<evidence type="ECO:0000313" key="5">
    <source>
        <dbReference type="Proteomes" id="UP000256645"/>
    </source>
</evidence>
<dbReference type="EMBL" id="PDLM01000008">
    <property type="protein sequence ID" value="RDW70945.1"/>
    <property type="molecule type" value="Genomic_DNA"/>
</dbReference>
<name>A0A3D8RAA0_9HELO</name>
<reference evidence="4 5" key="1">
    <citation type="journal article" date="2018" name="IMA Fungus">
        <title>IMA Genome-F 9: Draft genome sequence of Annulohypoxylon stygium, Aspergillus mulundensis, Berkeleyomyces basicola (syn. Thielaviopsis basicola), Ceratocystis smalleyi, two Cercospora beticola strains, Coleophoma cylindrospora, Fusarium fracticaudum, Phialophora cf. hyalina, and Morchella septimelata.</title>
        <authorList>
            <person name="Wingfield B.D."/>
            <person name="Bills G.F."/>
            <person name="Dong Y."/>
            <person name="Huang W."/>
            <person name="Nel W.J."/>
            <person name="Swalarsk-Parry B.S."/>
            <person name="Vaghefi N."/>
            <person name="Wilken P.M."/>
            <person name="An Z."/>
            <person name="de Beer Z.W."/>
            <person name="De Vos L."/>
            <person name="Chen L."/>
            <person name="Duong T.A."/>
            <person name="Gao Y."/>
            <person name="Hammerbacher A."/>
            <person name="Kikkert J.R."/>
            <person name="Li Y."/>
            <person name="Li H."/>
            <person name="Li K."/>
            <person name="Li Q."/>
            <person name="Liu X."/>
            <person name="Ma X."/>
            <person name="Naidoo K."/>
            <person name="Pethybridge S.J."/>
            <person name="Sun J."/>
            <person name="Steenkamp E.T."/>
            <person name="van der Nest M.A."/>
            <person name="van Wyk S."/>
            <person name="Wingfield M.J."/>
            <person name="Xiong C."/>
            <person name="Yue Q."/>
            <person name="Zhang X."/>
        </authorList>
    </citation>
    <scope>NUCLEOTIDE SEQUENCE [LARGE SCALE GENOMIC DNA]</scope>
    <source>
        <strain evidence="4 5">BP6252</strain>
    </source>
</reference>
<gene>
    <name evidence="4" type="ORF">BP6252_07508</name>
</gene>